<comment type="caution">
    <text evidence="2">The sequence shown here is derived from an EMBL/GenBank/DDBJ whole genome shotgun (WGS) entry which is preliminary data.</text>
</comment>
<evidence type="ECO:0000313" key="2">
    <source>
        <dbReference type="EMBL" id="KAK4025923.1"/>
    </source>
</evidence>
<proteinExistence type="predicted"/>
<gene>
    <name evidence="2" type="ORF">OUZ56_014957</name>
</gene>
<keyword evidence="3" id="KW-1185">Reference proteome</keyword>
<feature type="region of interest" description="Disordered" evidence="1">
    <location>
        <begin position="23"/>
        <end position="42"/>
    </location>
</feature>
<evidence type="ECO:0000313" key="3">
    <source>
        <dbReference type="Proteomes" id="UP001234178"/>
    </source>
</evidence>
<evidence type="ECO:0000256" key="1">
    <source>
        <dbReference type="SAM" id="MobiDB-lite"/>
    </source>
</evidence>
<dbReference type="Proteomes" id="UP001234178">
    <property type="component" value="Unassembled WGS sequence"/>
</dbReference>
<accession>A0ABR0ALC9</accession>
<feature type="compositionally biased region" description="Basic residues" evidence="1">
    <location>
        <begin position="24"/>
        <end position="34"/>
    </location>
</feature>
<reference evidence="2 3" key="1">
    <citation type="journal article" date="2023" name="Nucleic Acids Res.">
        <title>The hologenome of Daphnia magna reveals possible DNA methylation and microbiome-mediated evolution of the host genome.</title>
        <authorList>
            <person name="Chaturvedi A."/>
            <person name="Li X."/>
            <person name="Dhandapani V."/>
            <person name="Marshall H."/>
            <person name="Kissane S."/>
            <person name="Cuenca-Cambronero M."/>
            <person name="Asole G."/>
            <person name="Calvet F."/>
            <person name="Ruiz-Romero M."/>
            <person name="Marangio P."/>
            <person name="Guigo R."/>
            <person name="Rago D."/>
            <person name="Mirbahai L."/>
            <person name="Eastwood N."/>
            <person name="Colbourne J.K."/>
            <person name="Zhou J."/>
            <person name="Mallon E."/>
            <person name="Orsini L."/>
        </authorList>
    </citation>
    <scope>NUCLEOTIDE SEQUENCE [LARGE SCALE GENOMIC DNA]</scope>
    <source>
        <strain evidence="2">LRV0_1</strain>
    </source>
</reference>
<name>A0ABR0ALC9_9CRUS</name>
<dbReference type="EMBL" id="JAOYFB010000038">
    <property type="protein sequence ID" value="KAK4025923.1"/>
    <property type="molecule type" value="Genomic_DNA"/>
</dbReference>
<protein>
    <submittedName>
        <fullName evidence="2">Uncharacterized protein</fullName>
    </submittedName>
</protein>
<organism evidence="2 3">
    <name type="scientific">Daphnia magna</name>
    <dbReference type="NCBI Taxonomy" id="35525"/>
    <lineage>
        <taxon>Eukaryota</taxon>
        <taxon>Metazoa</taxon>
        <taxon>Ecdysozoa</taxon>
        <taxon>Arthropoda</taxon>
        <taxon>Crustacea</taxon>
        <taxon>Branchiopoda</taxon>
        <taxon>Diplostraca</taxon>
        <taxon>Cladocera</taxon>
        <taxon>Anomopoda</taxon>
        <taxon>Daphniidae</taxon>
        <taxon>Daphnia</taxon>
    </lineage>
</organism>
<sequence>MPRFFFNFRISVIEYHTHDFQLSTRKKRKNRKAQHLRERRPLDTARSVNGFSDFCTPIFYPRKKQQQQKYIDRTYCESNTEGNGPDVSYQPEMACCRRVE</sequence>